<dbReference type="Proteomes" id="UP000077266">
    <property type="component" value="Unassembled WGS sequence"/>
</dbReference>
<dbReference type="GO" id="GO:0003735">
    <property type="term" value="F:structural constituent of ribosome"/>
    <property type="evidence" value="ECO:0007669"/>
    <property type="project" value="TreeGrafter"/>
</dbReference>
<accession>A0A165DDT6</accession>
<dbReference type="EMBL" id="KV426231">
    <property type="protein sequence ID" value="KZV84310.1"/>
    <property type="molecule type" value="Genomic_DNA"/>
</dbReference>
<dbReference type="OrthoDB" id="10052321at2759"/>
<dbReference type="Pfam" id="PF12298">
    <property type="entry name" value="Bot1p"/>
    <property type="match status" value="1"/>
</dbReference>
<dbReference type="AlphaFoldDB" id="A0A165DDT6"/>
<feature type="region of interest" description="Disordered" evidence="1">
    <location>
        <begin position="41"/>
        <end position="114"/>
    </location>
</feature>
<organism evidence="2 3">
    <name type="scientific">Exidia glandulosa HHB12029</name>
    <dbReference type="NCBI Taxonomy" id="1314781"/>
    <lineage>
        <taxon>Eukaryota</taxon>
        <taxon>Fungi</taxon>
        <taxon>Dikarya</taxon>
        <taxon>Basidiomycota</taxon>
        <taxon>Agaricomycotina</taxon>
        <taxon>Agaricomycetes</taxon>
        <taxon>Auriculariales</taxon>
        <taxon>Exidiaceae</taxon>
        <taxon>Exidia</taxon>
    </lineage>
</organism>
<dbReference type="GO" id="GO:0032543">
    <property type="term" value="P:mitochondrial translation"/>
    <property type="evidence" value="ECO:0007669"/>
    <property type="project" value="TreeGrafter"/>
</dbReference>
<evidence type="ECO:0000313" key="3">
    <source>
        <dbReference type="Proteomes" id="UP000077266"/>
    </source>
</evidence>
<sequence>MSLVRALNATSRVHRCLNHSIRARPALGVIAHARAFSRSPVARADDDDGLNEFDEDFGPASSAEAVEEPEEEGGRRRRTEKAGSEDSDDAGSGSDAGDGEGEGDTKTRVRLGPFRGPSIQVYQDTIFHSWKSAEGNQYRTPGSYGRNYLGGDRPFPLNPSFQPPVPMSDRRRTEIFVEYMRGGMTVRELSRKFNISLRRVEAVLRLKHLELEWRQVRAYFDPRVVLRCRAGRLHDDFQRLVFKTHSWLQTFNMHGFLIFP</sequence>
<name>A0A165DDT6_EXIGL</name>
<feature type="compositionally biased region" description="Acidic residues" evidence="1">
    <location>
        <begin position="45"/>
        <end position="57"/>
    </location>
</feature>
<dbReference type="GO" id="GO:0005763">
    <property type="term" value="C:mitochondrial small ribosomal subunit"/>
    <property type="evidence" value="ECO:0007669"/>
    <property type="project" value="TreeGrafter"/>
</dbReference>
<reference evidence="2 3" key="1">
    <citation type="journal article" date="2016" name="Mol. Biol. Evol.">
        <title>Comparative Genomics of Early-Diverging Mushroom-Forming Fungi Provides Insights into the Origins of Lignocellulose Decay Capabilities.</title>
        <authorList>
            <person name="Nagy L.G."/>
            <person name="Riley R."/>
            <person name="Tritt A."/>
            <person name="Adam C."/>
            <person name="Daum C."/>
            <person name="Floudas D."/>
            <person name="Sun H."/>
            <person name="Yadav J.S."/>
            <person name="Pangilinan J."/>
            <person name="Larsson K.H."/>
            <person name="Matsuura K."/>
            <person name="Barry K."/>
            <person name="Labutti K."/>
            <person name="Kuo R."/>
            <person name="Ohm R.A."/>
            <person name="Bhattacharya S.S."/>
            <person name="Shirouzu T."/>
            <person name="Yoshinaga Y."/>
            <person name="Martin F.M."/>
            <person name="Grigoriev I.V."/>
            <person name="Hibbett D.S."/>
        </authorList>
    </citation>
    <scope>NUCLEOTIDE SEQUENCE [LARGE SCALE GENOMIC DNA]</scope>
    <source>
        <strain evidence="2 3">HHB12029</strain>
    </source>
</reference>
<proteinExistence type="predicted"/>
<evidence type="ECO:0000313" key="2">
    <source>
        <dbReference type="EMBL" id="KZV84310.1"/>
    </source>
</evidence>
<protein>
    <submittedName>
        <fullName evidence="2">Uncharacterized protein</fullName>
    </submittedName>
</protein>
<keyword evidence="3" id="KW-1185">Reference proteome</keyword>
<dbReference type="InterPro" id="IPR021036">
    <property type="entry name" value="Ribosomal_mS45"/>
</dbReference>
<dbReference type="InParanoid" id="A0A165DDT6"/>
<evidence type="ECO:0000256" key="1">
    <source>
        <dbReference type="SAM" id="MobiDB-lite"/>
    </source>
</evidence>
<gene>
    <name evidence="2" type="ORF">EXIGLDRAFT_682952</name>
</gene>
<dbReference type="PANTHER" id="PTHR28158">
    <property type="entry name" value="37S RIBOSOMAL PROTEIN S35, MITOCHONDRIAL"/>
    <property type="match status" value="1"/>
</dbReference>
<dbReference type="PANTHER" id="PTHR28158:SF1">
    <property type="entry name" value="SMALL RIBOSOMAL SUBUNIT PROTEIN MS45"/>
    <property type="match status" value="1"/>
</dbReference>